<evidence type="ECO:0000256" key="5">
    <source>
        <dbReference type="ARBA" id="ARBA00022679"/>
    </source>
</evidence>
<dbReference type="GO" id="GO:0046656">
    <property type="term" value="P:folic acid biosynthetic process"/>
    <property type="evidence" value="ECO:0007669"/>
    <property type="project" value="UniProtKB-KW"/>
</dbReference>
<dbReference type="InterPro" id="IPR035907">
    <property type="entry name" value="Hppk_sf"/>
</dbReference>
<comment type="caution">
    <text evidence="14">The sequence shown here is derived from an EMBL/GenBank/DDBJ whole genome shotgun (WGS) entry which is preliminary data.</text>
</comment>
<sequence length="164" mass="17614">MNATQQPVVAYVGIGANLGDAETTVRRALCELDGMTGTRVTAQSSLFRTAPIDAGGDDYVNAVAQLTTTLAPEALLQSLQAIEQLHGRERPYINAPRTLDLDLLLYGNRRIDTPALTVPHPRMAMRAFVLIPLLQIDPFIAIPGCGPAHEYVPGVADQAISKIL</sequence>
<comment type="function">
    <text evidence="10">Catalyzes the transfer of pyrophosphate from adenosine triphosphate (ATP) to 6-hydroxymethyl-7,8-dihydropterin, an enzymatic step in folate biosynthesis pathway.</text>
</comment>
<evidence type="ECO:0000259" key="13">
    <source>
        <dbReference type="Pfam" id="PF01288"/>
    </source>
</evidence>
<keyword evidence="7" id="KW-0418">Kinase</keyword>
<evidence type="ECO:0000256" key="4">
    <source>
        <dbReference type="ARBA" id="ARBA00016218"/>
    </source>
</evidence>
<dbReference type="PANTHER" id="PTHR43071">
    <property type="entry name" value="2-AMINO-4-HYDROXY-6-HYDROXYMETHYLDIHYDROPTERIDINE PYROPHOSPHOKINASE"/>
    <property type="match status" value="1"/>
</dbReference>
<comment type="pathway">
    <text evidence="1">Cofactor biosynthesis; tetrahydrofolate biosynthesis; 2-amino-4-hydroxy-6-hydroxymethyl-7,8-dihydropteridine diphosphate from 7,8-dihydroneopterin triphosphate: step 4/4.</text>
</comment>
<evidence type="ECO:0000256" key="11">
    <source>
        <dbReference type="ARBA" id="ARBA00029766"/>
    </source>
</evidence>
<dbReference type="SUPFAM" id="SSF55083">
    <property type="entry name" value="6-hydroxymethyl-7,8-dihydropterin pyrophosphokinase, HPPK"/>
    <property type="match status" value="1"/>
</dbReference>
<evidence type="ECO:0000313" key="15">
    <source>
        <dbReference type="Proteomes" id="UP000627205"/>
    </source>
</evidence>
<evidence type="ECO:0000256" key="10">
    <source>
        <dbReference type="ARBA" id="ARBA00029409"/>
    </source>
</evidence>
<reference evidence="14" key="2">
    <citation type="submission" date="2020-09" db="EMBL/GenBank/DDBJ databases">
        <authorList>
            <person name="Sun Q."/>
            <person name="Sedlacek I."/>
        </authorList>
    </citation>
    <scope>NUCLEOTIDE SEQUENCE</scope>
    <source>
        <strain evidence="14">CCM 7664</strain>
    </source>
</reference>
<evidence type="ECO:0000256" key="8">
    <source>
        <dbReference type="ARBA" id="ARBA00022840"/>
    </source>
</evidence>
<dbReference type="EC" id="2.7.6.3" evidence="3"/>
<dbReference type="AlphaFoldDB" id="A0A8J3AZ18"/>
<dbReference type="InterPro" id="IPR000550">
    <property type="entry name" value="Hppk"/>
</dbReference>
<evidence type="ECO:0000256" key="6">
    <source>
        <dbReference type="ARBA" id="ARBA00022741"/>
    </source>
</evidence>
<feature type="domain" description="7,8-dihydro-6-hydroxymethylpterin-pyrophosphokinase" evidence="13">
    <location>
        <begin position="11"/>
        <end position="138"/>
    </location>
</feature>
<evidence type="ECO:0000256" key="1">
    <source>
        <dbReference type="ARBA" id="ARBA00005051"/>
    </source>
</evidence>
<keyword evidence="15" id="KW-1185">Reference proteome</keyword>
<dbReference type="UniPathway" id="UPA00077">
    <property type="reaction ID" value="UER00155"/>
</dbReference>
<evidence type="ECO:0000256" key="3">
    <source>
        <dbReference type="ARBA" id="ARBA00013253"/>
    </source>
</evidence>
<reference evidence="14" key="1">
    <citation type="journal article" date="2014" name="Int. J. Syst. Evol. Microbiol.">
        <title>Complete genome sequence of Corynebacterium casei LMG S-19264T (=DSM 44701T), isolated from a smear-ripened cheese.</title>
        <authorList>
            <consortium name="US DOE Joint Genome Institute (JGI-PGF)"/>
            <person name="Walter F."/>
            <person name="Albersmeier A."/>
            <person name="Kalinowski J."/>
            <person name="Ruckert C."/>
        </authorList>
    </citation>
    <scope>NUCLEOTIDE SEQUENCE</scope>
    <source>
        <strain evidence="14">CCM 7664</strain>
    </source>
</reference>
<dbReference type="GO" id="GO:0016301">
    <property type="term" value="F:kinase activity"/>
    <property type="evidence" value="ECO:0007669"/>
    <property type="project" value="UniProtKB-KW"/>
</dbReference>
<dbReference type="RefSeq" id="WP_188420219.1">
    <property type="nucleotide sequence ID" value="NZ_BMDP01000002.1"/>
</dbReference>
<dbReference type="GO" id="GO:0046654">
    <property type="term" value="P:tetrahydrofolate biosynthetic process"/>
    <property type="evidence" value="ECO:0007669"/>
    <property type="project" value="UniProtKB-UniPathway"/>
</dbReference>
<dbReference type="NCBIfam" id="TIGR01498">
    <property type="entry name" value="folK"/>
    <property type="match status" value="1"/>
</dbReference>
<dbReference type="PANTHER" id="PTHR43071:SF1">
    <property type="entry name" value="2-AMINO-4-HYDROXY-6-HYDROXYMETHYLDIHYDROPTERIDINE PYROPHOSPHOKINASE"/>
    <property type="match status" value="1"/>
</dbReference>
<name>A0A8J3AZ18_9BURK</name>
<keyword evidence="5" id="KW-0808">Transferase</keyword>
<accession>A0A8J3AZ18</accession>
<evidence type="ECO:0000256" key="2">
    <source>
        <dbReference type="ARBA" id="ARBA00005810"/>
    </source>
</evidence>
<evidence type="ECO:0000256" key="7">
    <source>
        <dbReference type="ARBA" id="ARBA00022777"/>
    </source>
</evidence>
<dbReference type="GO" id="GO:0003848">
    <property type="term" value="F:2-amino-4-hydroxy-6-hydroxymethyldihydropteridine diphosphokinase activity"/>
    <property type="evidence" value="ECO:0007669"/>
    <property type="project" value="UniProtKB-EC"/>
</dbReference>
<dbReference type="EMBL" id="BMDP01000002">
    <property type="protein sequence ID" value="GGI54126.1"/>
    <property type="molecule type" value="Genomic_DNA"/>
</dbReference>
<dbReference type="Proteomes" id="UP000627205">
    <property type="component" value="Unassembled WGS sequence"/>
</dbReference>
<dbReference type="Gene3D" id="3.30.70.560">
    <property type="entry name" value="7,8-Dihydro-6-hydroxymethylpterin-pyrophosphokinase HPPK"/>
    <property type="match status" value="1"/>
</dbReference>
<gene>
    <name evidence="14" type="primary">folK</name>
    <name evidence="14" type="ORF">GCM10011430_13000</name>
</gene>
<dbReference type="GO" id="GO:0005524">
    <property type="term" value="F:ATP binding"/>
    <property type="evidence" value="ECO:0007669"/>
    <property type="project" value="UniProtKB-KW"/>
</dbReference>
<keyword evidence="6" id="KW-0547">Nucleotide-binding</keyword>
<comment type="similarity">
    <text evidence="2">Belongs to the HPPK family.</text>
</comment>
<evidence type="ECO:0000313" key="14">
    <source>
        <dbReference type="EMBL" id="GGI54126.1"/>
    </source>
</evidence>
<evidence type="ECO:0000256" key="12">
    <source>
        <dbReference type="ARBA" id="ARBA00033413"/>
    </source>
</evidence>
<keyword evidence="8" id="KW-0067">ATP-binding</keyword>
<keyword evidence="9" id="KW-0289">Folate biosynthesis</keyword>
<dbReference type="CDD" id="cd00483">
    <property type="entry name" value="HPPK"/>
    <property type="match status" value="1"/>
</dbReference>
<dbReference type="Pfam" id="PF01288">
    <property type="entry name" value="HPPK"/>
    <property type="match status" value="1"/>
</dbReference>
<proteinExistence type="inferred from homology"/>
<protein>
    <recommendedName>
        <fullName evidence="4">2-amino-4-hydroxy-6-hydroxymethyldihydropteridine pyrophosphokinase</fullName>
        <ecNumber evidence="3">2.7.6.3</ecNumber>
    </recommendedName>
    <alternativeName>
        <fullName evidence="11">6-hydroxymethyl-7,8-dihydropterin pyrophosphokinase</fullName>
    </alternativeName>
    <alternativeName>
        <fullName evidence="12">7,8-dihydro-6-hydroxymethylpterin-pyrophosphokinase</fullName>
    </alternativeName>
</protein>
<evidence type="ECO:0000256" key="9">
    <source>
        <dbReference type="ARBA" id="ARBA00022909"/>
    </source>
</evidence>
<organism evidence="14 15">
    <name type="scientific">Oxalicibacterium solurbis</name>
    <dbReference type="NCBI Taxonomy" id="69280"/>
    <lineage>
        <taxon>Bacteria</taxon>
        <taxon>Pseudomonadati</taxon>
        <taxon>Pseudomonadota</taxon>
        <taxon>Betaproteobacteria</taxon>
        <taxon>Burkholderiales</taxon>
        <taxon>Oxalobacteraceae</taxon>
        <taxon>Oxalicibacterium</taxon>
    </lineage>
</organism>